<organism evidence="2 3">
    <name type="scientific">Suipraeoptans intestinalis</name>
    <dbReference type="NCBI Taxonomy" id="2606628"/>
    <lineage>
        <taxon>Bacteria</taxon>
        <taxon>Bacillati</taxon>
        <taxon>Bacillota</taxon>
        <taxon>Clostridia</taxon>
        <taxon>Lachnospirales</taxon>
        <taxon>Lachnospiraceae</taxon>
        <taxon>Suipraeoptans</taxon>
    </lineage>
</organism>
<gene>
    <name evidence="2" type="ORF">FYJ34_12425</name>
</gene>
<proteinExistence type="predicted"/>
<accession>A0A6N7V2V3</accession>
<feature type="domain" description="Solute-binding protein family 3/N-terminal" evidence="1">
    <location>
        <begin position="19"/>
        <end position="61"/>
    </location>
</feature>
<evidence type="ECO:0000259" key="1">
    <source>
        <dbReference type="Pfam" id="PF00497"/>
    </source>
</evidence>
<dbReference type="InterPro" id="IPR001638">
    <property type="entry name" value="Solute-binding_3/MltF_N"/>
</dbReference>
<keyword evidence="3" id="KW-1185">Reference proteome</keyword>
<dbReference type="RefSeq" id="WP_154478999.1">
    <property type="nucleotide sequence ID" value="NZ_VULY01000042.1"/>
</dbReference>
<dbReference type="Gene3D" id="3.40.190.10">
    <property type="entry name" value="Periplasmic binding protein-like II"/>
    <property type="match status" value="2"/>
</dbReference>
<dbReference type="AlphaFoldDB" id="A0A6N7V2V3"/>
<name>A0A6N7V2V3_9FIRM</name>
<protein>
    <submittedName>
        <fullName evidence="2">Transporter substrate-binding domain-containing protein</fullName>
    </submittedName>
</protein>
<dbReference type="EMBL" id="VULY01000042">
    <property type="protein sequence ID" value="MSR94939.1"/>
    <property type="molecule type" value="Genomic_DNA"/>
</dbReference>
<feature type="non-terminal residue" evidence="2">
    <location>
        <position position="1"/>
    </location>
</feature>
<dbReference type="Proteomes" id="UP000434409">
    <property type="component" value="Unassembled WGS sequence"/>
</dbReference>
<sequence length="69" mass="7924">APYQIEKREAEFEILDYEIASEEYGVGFAKGNEALRDQIQKALEELADEGTLAQISEKWFQKDITTINQ</sequence>
<reference evidence="2 3" key="1">
    <citation type="submission" date="2019-08" db="EMBL/GenBank/DDBJ databases">
        <title>In-depth cultivation of the pig gut microbiome towards novel bacterial diversity and tailored functional studies.</title>
        <authorList>
            <person name="Wylensek D."/>
            <person name="Hitch T.C.A."/>
            <person name="Clavel T."/>
        </authorList>
    </citation>
    <scope>NUCLEOTIDE SEQUENCE [LARGE SCALE GENOMIC DNA]</scope>
    <source>
        <strain evidence="2 3">68-1-5</strain>
    </source>
</reference>
<comment type="caution">
    <text evidence="2">The sequence shown here is derived from an EMBL/GenBank/DDBJ whole genome shotgun (WGS) entry which is preliminary data.</text>
</comment>
<evidence type="ECO:0000313" key="3">
    <source>
        <dbReference type="Proteomes" id="UP000434409"/>
    </source>
</evidence>
<evidence type="ECO:0000313" key="2">
    <source>
        <dbReference type="EMBL" id="MSR94939.1"/>
    </source>
</evidence>
<dbReference type="SUPFAM" id="SSF53850">
    <property type="entry name" value="Periplasmic binding protein-like II"/>
    <property type="match status" value="1"/>
</dbReference>
<dbReference type="Pfam" id="PF00497">
    <property type="entry name" value="SBP_bac_3"/>
    <property type="match status" value="1"/>
</dbReference>